<name>A0ABS4FGH7_9BACL</name>
<evidence type="ECO:0000313" key="2">
    <source>
        <dbReference type="EMBL" id="MBP1895363.1"/>
    </source>
</evidence>
<evidence type="ECO:0000259" key="1">
    <source>
        <dbReference type="Pfam" id="PF02558"/>
    </source>
</evidence>
<keyword evidence="2" id="KW-0560">Oxidoreductase</keyword>
<protein>
    <submittedName>
        <fullName evidence="2">2-dehydropantoate 2-reductase</fullName>
        <ecNumber evidence="2">1.1.1.169</ecNumber>
    </submittedName>
</protein>
<dbReference type="RefSeq" id="WP_210095298.1">
    <property type="nucleotide sequence ID" value="NZ_BOSA01000003.1"/>
</dbReference>
<gene>
    <name evidence="2" type="ORF">J2Z18_004473</name>
</gene>
<dbReference type="Proteomes" id="UP000706926">
    <property type="component" value="Unassembled WGS sequence"/>
</dbReference>
<dbReference type="Pfam" id="PF02558">
    <property type="entry name" value="ApbA"/>
    <property type="match status" value="1"/>
</dbReference>
<accession>A0ABS4FGH7</accession>
<dbReference type="SUPFAM" id="SSF51735">
    <property type="entry name" value="NAD(P)-binding Rossmann-fold domains"/>
    <property type="match status" value="1"/>
</dbReference>
<evidence type="ECO:0000313" key="3">
    <source>
        <dbReference type="Proteomes" id="UP000706926"/>
    </source>
</evidence>
<dbReference type="EMBL" id="JAGGKI010000013">
    <property type="protein sequence ID" value="MBP1895363.1"/>
    <property type="molecule type" value="Genomic_DNA"/>
</dbReference>
<reference evidence="2 3" key="1">
    <citation type="submission" date="2021-03" db="EMBL/GenBank/DDBJ databases">
        <title>Genomic Encyclopedia of Type Strains, Phase IV (KMG-IV): sequencing the most valuable type-strain genomes for metagenomic binning, comparative biology and taxonomic classification.</title>
        <authorList>
            <person name="Goeker M."/>
        </authorList>
    </citation>
    <scope>NUCLEOTIDE SEQUENCE [LARGE SCALE GENOMIC DNA]</scope>
    <source>
        <strain evidence="2 3">DSM 15596</strain>
    </source>
</reference>
<dbReference type="Gene3D" id="3.40.50.720">
    <property type="entry name" value="NAD(P)-binding Rossmann-like Domain"/>
    <property type="match status" value="1"/>
</dbReference>
<dbReference type="GeneID" id="95406380"/>
<keyword evidence="3" id="KW-1185">Reference proteome</keyword>
<sequence length="315" mass="35777">MQILVYGAGVLGSYLAHELERGGHKVTMLARGRRADELEKNGNVIRHYLQFRTTVHNVRVIRELQPDDVYDLIFVVMKYPDFESVLPALAANHSRHIVLMGNNASPGPMEEYLQTHSPVPKKVAFAFQSIAGWRENGLVISVRSPRTKINIGGLGQDLSWRSVIDQALVNTKFKWSYQKDMDEWLKSHFVFILPLNFITSSYNGHLRRAAKDKKLLHLVIDAVDEGHQVLEKNGYTVTPAAQKQFARKQRKLFYFLLKIMLSTPISGILLSDKAVSANETTALQHAFNQLKKRANMATPAWDELQRYSPVDSPNK</sequence>
<comment type="caution">
    <text evidence="2">The sequence shown here is derived from an EMBL/GenBank/DDBJ whole genome shotgun (WGS) entry which is preliminary data.</text>
</comment>
<dbReference type="EC" id="1.1.1.169" evidence="2"/>
<organism evidence="2 3">
    <name type="scientific">Paenibacillus lactis</name>
    <dbReference type="NCBI Taxonomy" id="228574"/>
    <lineage>
        <taxon>Bacteria</taxon>
        <taxon>Bacillati</taxon>
        <taxon>Bacillota</taxon>
        <taxon>Bacilli</taxon>
        <taxon>Bacillales</taxon>
        <taxon>Paenibacillaceae</taxon>
        <taxon>Paenibacillus</taxon>
    </lineage>
</organism>
<feature type="domain" description="Ketopantoate reductase N-terminal" evidence="1">
    <location>
        <begin position="3"/>
        <end position="103"/>
    </location>
</feature>
<dbReference type="InterPro" id="IPR013332">
    <property type="entry name" value="KPR_N"/>
</dbReference>
<proteinExistence type="predicted"/>
<dbReference type="GO" id="GO:0008677">
    <property type="term" value="F:2-dehydropantoate 2-reductase activity"/>
    <property type="evidence" value="ECO:0007669"/>
    <property type="project" value="UniProtKB-EC"/>
</dbReference>
<dbReference type="InterPro" id="IPR036291">
    <property type="entry name" value="NAD(P)-bd_dom_sf"/>
</dbReference>